<dbReference type="InterPro" id="IPR036305">
    <property type="entry name" value="RGS_sf"/>
</dbReference>
<dbReference type="InterPro" id="IPR016137">
    <property type="entry name" value="RGS"/>
</dbReference>
<dbReference type="PROSITE" id="PS50132">
    <property type="entry name" value="RGS"/>
    <property type="match status" value="1"/>
</dbReference>
<dbReference type="HOGENOM" id="CLU_002131_1_0_1"/>
<reference evidence="8" key="2">
    <citation type="submission" date="2015-01" db="EMBL/GenBank/DDBJ databases">
        <title>Evolutionary Origins and Diversification of the Mycorrhizal Mutualists.</title>
        <authorList>
            <consortium name="DOE Joint Genome Institute"/>
            <consortium name="Mycorrhizal Genomics Consortium"/>
            <person name="Kohler A."/>
            <person name="Kuo A."/>
            <person name="Nagy L.G."/>
            <person name="Floudas D."/>
            <person name="Copeland A."/>
            <person name="Barry K.W."/>
            <person name="Cichocki N."/>
            <person name="Veneault-Fourrey C."/>
            <person name="LaButti K."/>
            <person name="Lindquist E.A."/>
            <person name="Lipzen A."/>
            <person name="Lundell T."/>
            <person name="Morin E."/>
            <person name="Murat C."/>
            <person name="Riley R."/>
            <person name="Ohm R."/>
            <person name="Sun H."/>
            <person name="Tunlid A."/>
            <person name="Henrissat B."/>
            <person name="Grigoriev I.V."/>
            <person name="Hibbett D.S."/>
            <person name="Martin F."/>
        </authorList>
    </citation>
    <scope>NUCLEOTIDE SEQUENCE [LARGE SCALE GENOMIC DNA]</scope>
    <source>
        <strain evidence="8">MAFF 305830</strain>
    </source>
</reference>
<dbReference type="InterPro" id="IPR003114">
    <property type="entry name" value="Phox_assoc"/>
</dbReference>
<feature type="domain" description="PX" evidence="5">
    <location>
        <begin position="901"/>
        <end position="1019"/>
    </location>
</feature>
<dbReference type="Gene3D" id="1.10.167.10">
    <property type="entry name" value="Regulator of G-protein Signalling 4, domain 2"/>
    <property type="match status" value="1"/>
</dbReference>
<evidence type="ECO:0000259" key="4">
    <source>
        <dbReference type="PROSITE" id="PS50132"/>
    </source>
</evidence>
<feature type="region of interest" description="Disordered" evidence="2">
    <location>
        <begin position="753"/>
        <end position="821"/>
    </location>
</feature>
<evidence type="ECO:0000256" key="3">
    <source>
        <dbReference type="SAM" id="Phobius"/>
    </source>
</evidence>
<dbReference type="GO" id="GO:0035091">
    <property type="term" value="F:phosphatidylinositol binding"/>
    <property type="evidence" value="ECO:0007669"/>
    <property type="project" value="InterPro"/>
</dbReference>
<protein>
    <recommendedName>
        <fullName evidence="9">PhoX domain-containing protein</fullName>
    </recommendedName>
</protein>
<sequence>MSEHGLPWSTGHIIIGIITASAVFPALSHFVRVLSSPVTLLLLSPALLLSTALLFLLFHVLLGLALDYIRASRSKSSSKLTSTVARPLAFTTPAAWQAVLIRSQWSAASPLNLPPLLPELPMLSGSLNQVITLIVRDFVLNWYKQISPSPTFPGAVSKTIHIALENILERLAQIDLPSLVVKRILPKVTAHIDQFRHSEMAVRGAGLERHLTQSDELDMLLASRYAAHEPTNRLHPAISNLSSMVTKQTEEAHLRSIVDVILPLILPEKDAKSRAVHIVAREIISCIVLVEVMELLSDPDIWNRAIDEAAGAAIRQQKLISKVRSILDTEPTGPVPTVVDNAGHSRTEDINSRTGIRHFEAFLKSIERTDSLLDARRLKNDVANEIRKTRLTLANHENEEWINGEKTEAIVAYLDRLYTAKKKVEKRIAILGGAADDSRQSTAIDASGNIGHKHTLREVLSNPSSLSYFMEFMDRRGRSMMVQFWLHVESFKNPLESVESGEESGDESALKAPGINAVSDTVKDDMLGIYDMYFANLSANSVLVKAVSQKHVESIRTFAQQLDKPTVSQERRARRSVLLAQRQVEKEMEEDFGDFERSDLWFRAVGDMEPKKDIGPPTLQHRQTAPPGPTSSFSPLFEPSSPPAIPRPKSKVGQHPTFLIPAPGIHRVETAPLKSSALWASDSLTQTSPDAPAPLKTPTNLDLLFGAEEATKEDDRTPLFAEKPTTEEEEQTQRMEAIQAALTDIIADERRYSERPLSGVSSDGALSRGMTKDRIRAEYDDDRRGRRKRVFDDEPEEDEEDGQQEEEEDENGRLTSTFEPALPGDLQLSYDIAKLTEKISKLQSQEVILETLIRKAELTGDAQELRLLNRSKSSMSRELRTLTFQRAQYEEQEAENRLVPDRTRVAIKSSATAEEEGKSVTRYFIEVQQLAVDGTFASGWVVARRYNEFFNMHQRLREKYIAVRALEFPGKKLVTSMSSSFVDTRRVGLEKYMQSLIGIRLVCESEELRAFLSRKSPMIAAQPNELPKASVFSDGGIVRTVYRSVTESIDDIFFGPSMLDVMIQRLSTQAAEFAGISGSGVHDEELIAQAISSGKEAPEVTLAKLTGDLKPLEGESGVSSFSAPICDLILAVFELDKKNNWLRRQAIVIILQQVLGGTIERKLREVVKGNTDETHLMQYIGLFRQALWPGGNLKPPSIPRTMDEKARTREDANRKLTTLMPDLAANMIGRSNARRGARRMFAVLQNRRLNQHLVYTVFDEVIAALFPEAVFSQS</sequence>
<dbReference type="SUPFAM" id="SSF48097">
    <property type="entry name" value="Regulator of G-protein signaling, RGS"/>
    <property type="match status" value="1"/>
</dbReference>
<evidence type="ECO:0000256" key="1">
    <source>
        <dbReference type="ARBA" id="ARBA00010883"/>
    </source>
</evidence>
<feature type="compositionally biased region" description="Acidic residues" evidence="2">
    <location>
        <begin position="793"/>
        <end position="810"/>
    </location>
</feature>
<feature type="region of interest" description="Disordered" evidence="2">
    <location>
        <begin position="609"/>
        <end position="653"/>
    </location>
</feature>
<dbReference type="InterPro" id="IPR036871">
    <property type="entry name" value="PX_dom_sf"/>
</dbReference>
<dbReference type="Proteomes" id="UP000054097">
    <property type="component" value="Unassembled WGS sequence"/>
</dbReference>
<dbReference type="PROSITE" id="PS51207">
    <property type="entry name" value="PXA"/>
    <property type="match status" value="1"/>
</dbReference>
<feature type="compositionally biased region" description="Basic and acidic residues" evidence="2">
    <location>
        <begin position="770"/>
        <end position="784"/>
    </location>
</feature>
<evidence type="ECO:0000256" key="2">
    <source>
        <dbReference type="SAM" id="MobiDB-lite"/>
    </source>
</evidence>
<feature type="domain" description="RGS" evidence="4">
    <location>
        <begin position="455"/>
        <end position="591"/>
    </location>
</feature>
<accession>A0A0C2XU85</accession>
<feature type="compositionally biased region" description="Low complexity" evidence="2">
    <location>
        <begin position="630"/>
        <end position="639"/>
    </location>
</feature>
<evidence type="ECO:0000313" key="7">
    <source>
        <dbReference type="EMBL" id="KIM32447.1"/>
    </source>
</evidence>
<dbReference type="Pfam" id="PF08628">
    <property type="entry name" value="Nexin_C"/>
    <property type="match status" value="1"/>
</dbReference>
<reference evidence="7 8" key="1">
    <citation type="submission" date="2014-04" db="EMBL/GenBank/DDBJ databases">
        <authorList>
            <consortium name="DOE Joint Genome Institute"/>
            <person name="Kuo A."/>
            <person name="Zuccaro A."/>
            <person name="Kohler A."/>
            <person name="Nagy L.G."/>
            <person name="Floudas D."/>
            <person name="Copeland A."/>
            <person name="Barry K.W."/>
            <person name="Cichocki N."/>
            <person name="Veneault-Fourrey C."/>
            <person name="LaButti K."/>
            <person name="Lindquist E.A."/>
            <person name="Lipzen A."/>
            <person name="Lundell T."/>
            <person name="Morin E."/>
            <person name="Murat C."/>
            <person name="Sun H."/>
            <person name="Tunlid A."/>
            <person name="Henrissat B."/>
            <person name="Grigoriev I.V."/>
            <person name="Hibbett D.S."/>
            <person name="Martin F."/>
            <person name="Nordberg H.P."/>
            <person name="Cantor M.N."/>
            <person name="Hua S.X."/>
        </authorList>
    </citation>
    <scope>NUCLEOTIDE SEQUENCE [LARGE SCALE GENOMIC DNA]</scope>
    <source>
        <strain evidence="7 8">MAFF 305830</strain>
    </source>
</reference>
<dbReference type="Pfam" id="PF00615">
    <property type="entry name" value="RGS"/>
    <property type="match status" value="1"/>
</dbReference>
<dbReference type="EMBL" id="KN824280">
    <property type="protein sequence ID" value="KIM32447.1"/>
    <property type="molecule type" value="Genomic_DNA"/>
</dbReference>
<feature type="domain" description="PXA" evidence="6">
    <location>
        <begin position="120"/>
        <end position="310"/>
    </location>
</feature>
<feature type="transmembrane region" description="Helical" evidence="3">
    <location>
        <begin position="12"/>
        <end position="34"/>
    </location>
</feature>
<dbReference type="SMART" id="SM00313">
    <property type="entry name" value="PXA"/>
    <property type="match status" value="1"/>
</dbReference>
<dbReference type="InterPro" id="IPR001683">
    <property type="entry name" value="PX_dom"/>
</dbReference>
<dbReference type="SMART" id="SM00315">
    <property type="entry name" value="RGS"/>
    <property type="match status" value="1"/>
</dbReference>
<dbReference type="PROSITE" id="PS50195">
    <property type="entry name" value="PX"/>
    <property type="match status" value="1"/>
</dbReference>
<keyword evidence="3" id="KW-0472">Membrane</keyword>
<keyword evidence="3" id="KW-0812">Transmembrane</keyword>
<dbReference type="PANTHER" id="PTHR22775:SF3">
    <property type="entry name" value="SORTING NEXIN-13"/>
    <property type="match status" value="1"/>
</dbReference>
<gene>
    <name evidence="7" type="ORF">M408DRAFT_20741</name>
</gene>
<dbReference type="SMART" id="SM00312">
    <property type="entry name" value="PX"/>
    <property type="match status" value="1"/>
</dbReference>
<dbReference type="SUPFAM" id="SSF64268">
    <property type="entry name" value="PX domain"/>
    <property type="match status" value="1"/>
</dbReference>
<organism evidence="7 8">
    <name type="scientific">Serendipita vermifera MAFF 305830</name>
    <dbReference type="NCBI Taxonomy" id="933852"/>
    <lineage>
        <taxon>Eukaryota</taxon>
        <taxon>Fungi</taxon>
        <taxon>Dikarya</taxon>
        <taxon>Basidiomycota</taxon>
        <taxon>Agaricomycotina</taxon>
        <taxon>Agaricomycetes</taxon>
        <taxon>Sebacinales</taxon>
        <taxon>Serendipitaceae</taxon>
        <taxon>Serendipita</taxon>
    </lineage>
</organism>
<keyword evidence="8" id="KW-1185">Reference proteome</keyword>
<dbReference type="InterPro" id="IPR013937">
    <property type="entry name" value="Sorting_nexin_C"/>
</dbReference>
<dbReference type="Gene3D" id="3.30.1520.10">
    <property type="entry name" value="Phox-like domain"/>
    <property type="match status" value="1"/>
</dbReference>
<name>A0A0C2XU85_SERVB</name>
<feature type="transmembrane region" description="Helical" evidence="3">
    <location>
        <begin position="46"/>
        <end position="69"/>
    </location>
</feature>
<keyword evidence="3" id="KW-1133">Transmembrane helix</keyword>
<evidence type="ECO:0008006" key="9">
    <source>
        <dbReference type="Google" id="ProtNLM"/>
    </source>
</evidence>
<comment type="similarity">
    <text evidence="1">Belongs to the sorting nexin family.</text>
</comment>
<dbReference type="OrthoDB" id="120967at2759"/>
<dbReference type="InterPro" id="IPR044926">
    <property type="entry name" value="RGS_subdomain_2"/>
</dbReference>
<dbReference type="PANTHER" id="PTHR22775">
    <property type="entry name" value="SORTING NEXIN"/>
    <property type="match status" value="1"/>
</dbReference>
<dbReference type="Pfam" id="PF00787">
    <property type="entry name" value="PX"/>
    <property type="match status" value="1"/>
</dbReference>
<evidence type="ECO:0000259" key="5">
    <source>
        <dbReference type="PROSITE" id="PS50195"/>
    </source>
</evidence>
<feature type="region of interest" description="Disordered" evidence="2">
    <location>
        <begin position="708"/>
        <end position="734"/>
    </location>
</feature>
<evidence type="ECO:0000259" key="6">
    <source>
        <dbReference type="PROSITE" id="PS51207"/>
    </source>
</evidence>
<dbReference type="Pfam" id="PF02194">
    <property type="entry name" value="PXA"/>
    <property type="match status" value="1"/>
</dbReference>
<proteinExistence type="inferred from homology"/>
<dbReference type="AlphaFoldDB" id="A0A0C2XU85"/>
<evidence type="ECO:0000313" key="8">
    <source>
        <dbReference type="Proteomes" id="UP000054097"/>
    </source>
</evidence>
<dbReference type="STRING" id="933852.A0A0C2XU85"/>